<reference evidence="1" key="1">
    <citation type="submission" date="2024-02" db="EMBL/GenBank/DDBJ databases">
        <authorList>
            <consortium name="ELIXIR-Norway"/>
            <consortium name="Elixir Norway"/>
        </authorList>
    </citation>
    <scope>NUCLEOTIDE SEQUENCE</scope>
</reference>
<name>A0ABP0UU91_9BRYO</name>
<protein>
    <submittedName>
        <fullName evidence="1">Uncharacterized protein</fullName>
    </submittedName>
</protein>
<accession>A0ABP0UU91</accession>
<dbReference type="EMBL" id="OZ019898">
    <property type="protein sequence ID" value="CAK9229698.1"/>
    <property type="molecule type" value="Genomic_DNA"/>
</dbReference>
<sequence>MMSHKVRSTTSAQCRCCAGASSQTINFASRSSSAESFCTGIEHIESLPKAIGILKTECAVHPPSNRRAAMPEEATPMATCPSRRTNANNILYSKVLPDPPGPSRKNTTPSPWAIALNTVVIAIS</sequence>
<proteinExistence type="predicted"/>
<evidence type="ECO:0000313" key="1">
    <source>
        <dbReference type="EMBL" id="CAK9229698.1"/>
    </source>
</evidence>
<organism evidence="1 2">
    <name type="scientific">Sphagnum troendelagicum</name>
    <dbReference type="NCBI Taxonomy" id="128251"/>
    <lineage>
        <taxon>Eukaryota</taxon>
        <taxon>Viridiplantae</taxon>
        <taxon>Streptophyta</taxon>
        <taxon>Embryophyta</taxon>
        <taxon>Bryophyta</taxon>
        <taxon>Sphagnophytina</taxon>
        <taxon>Sphagnopsida</taxon>
        <taxon>Sphagnales</taxon>
        <taxon>Sphagnaceae</taxon>
        <taxon>Sphagnum</taxon>
    </lineage>
</organism>
<evidence type="ECO:0000313" key="2">
    <source>
        <dbReference type="Proteomes" id="UP001497512"/>
    </source>
</evidence>
<gene>
    <name evidence="1" type="ORF">CSSPTR1EN2_LOCUS19863</name>
</gene>
<dbReference type="Proteomes" id="UP001497512">
    <property type="component" value="Chromosome 6"/>
</dbReference>
<keyword evidence="2" id="KW-1185">Reference proteome</keyword>